<dbReference type="PANTHER" id="PTHR35333">
    <property type="entry name" value="BETA-LACTAMASE"/>
    <property type="match status" value="1"/>
</dbReference>
<dbReference type="PANTHER" id="PTHR35333:SF3">
    <property type="entry name" value="BETA-LACTAMASE-TYPE TRANSPEPTIDASE FOLD CONTAINING PROTEIN"/>
    <property type="match status" value="1"/>
</dbReference>
<evidence type="ECO:0000313" key="4">
    <source>
        <dbReference type="Proteomes" id="UP001501231"/>
    </source>
</evidence>
<dbReference type="InterPro" id="IPR045155">
    <property type="entry name" value="Beta-lactam_cat"/>
</dbReference>
<dbReference type="Pfam" id="PF13354">
    <property type="entry name" value="Beta-lactamase2"/>
    <property type="match status" value="1"/>
</dbReference>
<dbReference type="EMBL" id="BAAARW010000019">
    <property type="protein sequence ID" value="GAA2429649.1"/>
    <property type="molecule type" value="Genomic_DNA"/>
</dbReference>
<evidence type="ECO:0000259" key="2">
    <source>
        <dbReference type="Pfam" id="PF13354"/>
    </source>
</evidence>
<dbReference type="InterPro" id="IPR000871">
    <property type="entry name" value="Beta-lactam_class-A"/>
</dbReference>
<organism evidence="3 4">
    <name type="scientific">Actinomadura vinacea</name>
    <dbReference type="NCBI Taxonomy" id="115336"/>
    <lineage>
        <taxon>Bacteria</taxon>
        <taxon>Bacillati</taxon>
        <taxon>Actinomycetota</taxon>
        <taxon>Actinomycetes</taxon>
        <taxon>Streptosporangiales</taxon>
        <taxon>Thermomonosporaceae</taxon>
        <taxon>Actinomadura</taxon>
    </lineage>
</organism>
<keyword evidence="4" id="KW-1185">Reference proteome</keyword>
<reference evidence="3 4" key="1">
    <citation type="journal article" date="2019" name="Int. J. Syst. Evol. Microbiol.">
        <title>The Global Catalogue of Microorganisms (GCM) 10K type strain sequencing project: providing services to taxonomists for standard genome sequencing and annotation.</title>
        <authorList>
            <consortium name="The Broad Institute Genomics Platform"/>
            <consortium name="The Broad Institute Genome Sequencing Center for Infectious Disease"/>
            <person name="Wu L."/>
            <person name="Ma J."/>
        </authorList>
    </citation>
    <scope>NUCLEOTIDE SEQUENCE [LARGE SCALE GENOMIC DNA]</scope>
    <source>
        <strain evidence="3 4">JCM 3325</strain>
    </source>
</reference>
<gene>
    <name evidence="3" type="ORF">GCM10010191_48850</name>
</gene>
<proteinExistence type="predicted"/>
<dbReference type="Gene3D" id="3.40.710.10">
    <property type="entry name" value="DD-peptidase/beta-lactamase superfamily"/>
    <property type="match status" value="1"/>
</dbReference>
<sequence length="475" mass="50424">MYGSVGLLSAAALAGCGAQAGPVDTARVANQTNGKPSAVALQLQKTVNALRFQEVLDTAPPSSAQAKTLMNPVDKEARNGLEQRRSLLAAADDAKPISQQPQLDATVIELDKNGRPVSSGTVLMSPTYKKPVVVPVDKNMSTTAVRWRQWDDAGWYANKGQGTVDIVPGREGASLDFMSPYPASVLKLMVNFGVLQLVDQGKVKLDATYDYKPTETSSLCGGATSKTVSQYIDESLTWSSNAASCALVKMLHDNGAVDGLNKTFQSLGLQTLQLKNTNPANGGRWGNPVTMSSLDTAKLLTLVNGAPGTVWTGPDGKPVTSAVLSATARKFFQDKLRSQGWNDMLSTPNWCGKYPAPGIPHAVPSRWVGPDGTVTVNGSKFGRDVRPCNGKAEVSFAHKTGWVNNSAADAGIVKALPGKGGRSYIVVVFSNLGTQYVDADRPATPEGIYPFAFTEKFAKLGKIVDTYEKSRAARG</sequence>
<feature type="domain" description="Beta-lactamase class A catalytic" evidence="2">
    <location>
        <begin position="181"/>
        <end position="304"/>
    </location>
</feature>
<dbReference type="SUPFAM" id="SSF56601">
    <property type="entry name" value="beta-lactamase/transpeptidase-like"/>
    <property type="match status" value="1"/>
</dbReference>
<protein>
    <recommendedName>
        <fullName evidence="2">Beta-lactamase class A catalytic domain-containing protein</fullName>
    </recommendedName>
</protein>
<dbReference type="InterPro" id="IPR012338">
    <property type="entry name" value="Beta-lactam/transpept-like"/>
</dbReference>
<feature type="chain" id="PRO_5046217252" description="Beta-lactamase class A catalytic domain-containing protein" evidence="1">
    <location>
        <begin position="21"/>
        <end position="475"/>
    </location>
</feature>
<dbReference type="Proteomes" id="UP001501231">
    <property type="component" value="Unassembled WGS sequence"/>
</dbReference>
<evidence type="ECO:0000256" key="1">
    <source>
        <dbReference type="SAM" id="SignalP"/>
    </source>
</evidence>
<feature type="signal peptide" evidence="1">
    <location>
        <begin position="1"/>
        <end position="20"/>
    </location>
</feature>
<evidence type="ECO:0000313" key="3">
    <source>
        <dbReference type="EMBL" id="GAA2429649.1"/>
    </source>
</evidence>
<name>A0ABN3JJ29_9ACTN</name>
<comment type="caution">
    <text evidence="3">The sequence shown here is derived from an EMBL/GenBank/DDBJ whole genome shotgun (WGS) entry which is preliminary data.</text>
</comment>
<accession>A0ABN3JJ29</accession>
<keyword evidence="1" id="KW-0732">Signal</keyword>